<evidence type="ECO:0000313" key="3">
    <source>
        <dbReference type="EMBL" id="SFI77792.1"/>
    </source>
</evidence>
<sequence length="170" mass="18378">MLKKNAVESRLYREAMSRYSGAVQVVTTDGPSGRRGVTAIAACSVSDDPPTVLVCLNRVKRDNDCFAENGVFALNTLAADQREIADAFSGFTGLTQDERFNLGAWETISSGAPVLAGALATFDCHIVETKDFATHRILFGQVTGVRVGESVDPLIYFHRAYRQLAGDATE</sequence>
<dbReference type="Pfam" id="PF01613">
    <property type="entry name" value="Flavin_Reduct"/>
    <property type="match status" value="1"/>
</dbReference>
<dbReference type="InterPro" id="IPR012349">
    <property type="entry name" value="Split_barrel_FMN-bd"/>
</dbReference>
<dbReference type="STRING" id="1121003.SAMN03080618_01313"/>
<dbReference type="SUPFAM" id="SSF50475">
    <property type="entry name" value="FMN-binding split barrel"/>
    <property type="match status" value="1"/>
</dbReference>
<dbReference type="PANTHER" id="PTHR30466">
    <property type="entry name" value="FLAVIN REDUCTASE"/>
    <property type="match status" value="1"/>
</dbReference>
<dbReference type="GO" id="GO:0042602">
    <property type="term" value="F:riboflavin reductase (NADPH) activity"/>
    <property type="evidence" value="ECO:0007669"/>
    <property type="project" value="TreeGrafter"/>
</dbReference>
<dbReference type="AlphaFoldDB" id="A0A1I3KZ47"/>
<evidence type="ECO:0000259" key="2">
    <source>
        <dbReference type="SMART" id="SM00903"/>
    </source>
</evidence>
<dbReference type="Proteomes" id="UP000242763">
    <property type="component" value="Unassembled WGS sequence"/>
</dbReference>
<name>A0A1I3KZ47_9HYPH</name>
<proteinExistence type="predicted"/>
<evidence type="ECO:0000313" key="4">
    <source>
        <dbReference type="Proteomes" id="UP000242763"/>
    </source>
</evidence>
<protein>
    <submittedName>
        <fullName evidence="3">Cob(II)yrinic acid a,c-diamide reductase</fullName>
    </submittedName>
</protein>
<accession>A0A1I3KZ47</accession>
<feature type="domain" description="Flavin reductase like" evidence="2">
    <location>
        <begin position="16"/>
        <end position="163"/>
    </location>
</feature>
<dbReference type="GO" id="GO:0006208">
    <property type="term" value="P:pyrimidine nucleobase catabolic process"/>
    <property type="evidence" value="ECO:0007669"/>
    <property type="project" value="TreeGrafter"/>
</dbReference>
<dbReference type="GO" id="GO:0010181">
    <property type="term" value="F:FMN binding"/>
    <property type="evidence" value="ECO:0007669"/>
    <property type="project" value="InterPro"/>
</dbReference>
<organism evidence="3 4">
    <name type="scientific">Aquamicrobium aerolatum DSM 21857</name>
    <dbReference type="NCBI Taxonomy" id="1121003"/>
    <lineage>
        <taxon>Bacteria</taxon>
        <taxon>Pseudomonadati</taxon>
        <taxon>Pseudomonadota</taxon>
        <taxon>Alphaproteobacteria</taxon>
        <taxon>Hyphomicrobiales</taxon>
        <taxon>Phyllobacteriaceae</taxon>
        <taxon>Aerobium</taxon>
    </lineage>
</organism>
<gene>
    <name evidence="3" type="ORF">SAMN03080618_01313</name>
</gene>
<keyword evidence="1" id="KW-0560">Oxidoreductase</keyword>
<reference evidence="4" key="1">
    <citation type="submission" date="2016-10" db="EMBL/GenBank/DDBJ databases">
        <authorList>
            <person name="Varghese N."/>
            <person name="Submissions S."/>
        </authorList>
    </citation>
    <scope>NUCLEOTIDE SEQUENCE [LARGE SCALE GENOMIC DNA]</scope>
    <source>
        <strain evidence="4">DSM 21857</strain>
    </source>
</reference>
<dbReference type="Gene3D" id="2.30.110.10">
    <property type="entry name" value="Electron Transport, Fmn-binding Protein, Chain A"/>
    <property type="match status" value="1"/>
</dbReference>
<evidence type="ECO:0000256" key="1">
    <source>
        <dbReference type="ARBA" id="ARBA00023002"/>
    </source>
</evidence>
<dbReference type="EMBL" id="FORF01000006">
    <property type="protein sequence ID" value="SFI77792.1"/>
    <property type="molecule type" value="Genomic_DNA"/>
</dbReference>
<dbReference type="RefSeq" id="WP_091520071.1">
    <property type="nucleotide sequence ID" value="NZ_FORF01000006.1"/>
</dbReference>
<dbReference type="OrthoDB" id="9789254at2"/>
<keyword evidence="4" id="KW-1185">Reference proteome</keyword>
<dbReference type="PANTHER" id="PTHR30466:SF1">
    <property type="entry name" value="FMN REDUCTASE (NADH) RUTF"/>
    <property type="match status" value="1"/>
</dbReference>
<dbReference type="InterPro" id="IPR050268">
    <property type="entry name" value="NADH-dep_flavin_reductase"/>
</dbReference>
<dbReference type="InterPro" id="IPR002563">
    <property type="entry name" value="Flavin_Rdtase-like_dom"/>
</dbReference>
<dbReference type="SMART" id="SM00903">
    <property type="entry name" value="Flavin_Reduct"/>
    <property type="match status" value="1"/>
</dbReference>